<dbReference type="Gene3D" id="1.10.10.60">
    <property type="entry name" value="Homeodomain-like"/>
    <property type="match status" value="1"/>
</dbReference>
<reference evidence="5" key="1">
    <citation type="submission" date="2020-10" db="EMBL/GenBank/DDBJ databases">
        <title>Taxonomic study of unclassified bacteria belonging to the class Ktedonobacteria.</title>
        <authorList>
            <person name="Yabe S."/>
            <person name="Wang C.M."/>
            <person name="Zheng Y."/>
            <person name="Sakai Y."/>
            <person name="Cavaletti L."/>
            <person name="Monciardini P."/>
            <person name="Donadio S."/>
        </authorList>
    </citation>
    <scope>NUCLEOTIDE SEQUENCE</scope>
    <source>
        <strain evidence="5">ID150040</strain>
    </source>
</reference>
<evidence type="ECO:0000256" key="3">
    <source>
        <dbReference type="ARBA" id="ARBA00023163"/>
    </source>
</evidence>
<keyword evidence="6" id="KW-1185">Reference proteome</keyword>
<name>A0A8J3IS01_9CHLR</name>
<evidence type="ECO:0000256" key="2">
    <source>
        <dbReference type="ARBA" id="ARBA00023125"/>
    </source>
</evidence>
<dbReference type="InterPro" id="IPR018060">
    <property type="entry name" value="HTH_AraC"/>
</dbReference>
<accession>A0A8J3IS01</accession>
<evidence type="ECO:0000259" key="4">
    <source>
        <dbReference type="PROSITE" id="PS01124"/>
    </source>
</evidence>
<keyword evidence="1" id="KW-0805">Transcription regulation</keyword>
<sequence length="194" mass="22254">MERPGIVHQKQRSSLDQQAMQLTVPREGIWLRLAFTLEGTVRRSSFAKQMLSSQHFSAVRTRWTLADVTFLRTALERLYTTHGHIRMSALAADCGLSLRQFERRFKQCIGVSPKKFACLLRFEALLRILIHEPASSLADVASQLGYQDQAHIIHEFKIWMGCTPTVFLGFVKQRKQRGPLVPNPHHAYVPIYIV</sequence>
<proteinExistence type="predicted"/>
<dbReference type="RefSeq" id="WP_220204985.1">
    <property type="nucleotide sequence ID" value="NZ_BNJK01000001.1"/>
</dbReference>
<keyword evidence="3" id="KW-0804">Transcription</keyword>
<evidence type="ECO:0000256" key="1">
    <source>
        <dbReference type="ARBA" id="ARBA00023015"/>
    </source>
</evidence>
<dbReference type="EMBL" id="BNJK01000001">
    <property type="protein sequence ID" value="GHO94236.1"/>
    <property type="molecule type" value="Genomic_DNA"/>
</dbReference>
<dbReference type="SMART" id="SM00342">
    <property type="entry name" value="HTH_ARAC"/>
    <property type="match status" value="1"/>
</dbReference>
<protein>
    <recommendedName>
        <fullName evidence="4">HTH araC/xylS-type domain-containing protein</fullName>
    </recommendedName>
</protein>
<dbReference type="AlphaFoldDB" id="A0A8J3IS01"/>
<feature type="domain" description="HTH araC/xylS-type" evidence="4">
    <location>
        <begin position="69"/>
        <end position="170"/>
    </location>
</feature>
<gene>
    <name evidence="5" type="ORF">KSF_042840</name>
</gene>
<dbReference type="InterPro" id="IPR050204">
    <property type="entry name" value="AraC_XylS_family_regulators"/>
</dbReference>
<evidence type="ECO:0000313" key="6">
    <source>
        <dbReference type="Proteomes" id="UP000597444"/>
    </source>
</evidence>
<dbReference type="GO" id="GO:0043565">
    <property type="term" value="F:sequence-specific DNA binding"/>
    <property type="evidence" value="ECO:0007669"/>
    <property type="project" value="InterPro"/>
</dbReference>
<keyword evidence="2" id="KW-0238">DNA-binding</keyword>
<dbReference type="GO" id="GO:0003700">
    <property type="term" value="F:DNA-binding transcription factor activity"/>
    <property type="evidence" value="ECO:0007669"/>
    <property type="project" value="InterPro"/>
</dbReference>
<dbReference type="Proteomes" id="UP000597444">
    <property type="component" value="Unassembled WGS sequence"/>
</dbReference>
<organism evidence="5 6">
    <name type="scientific">Reticulibacter mediterranei</name>
    <dbReference type="NCBI Taxonomy" id="2778369"/>
    <lineage>
        <taxon>Bacteria</taxon>
        <taxon>Bacillati</taxon>
        <taxon>Chloroflexota</taxon>
        <taxon>Ktedonobacteria</taxon>
        <taxon>Ktedonobacterales</taxon>
        <taxon>Reticulibacteraceae</taxon>
        <taxon>Reticulibacter</taxon>
    </lineage>
</organism>
<dbReference type="InterPro" id="IPR009057">
    <property type="entry name" value="Homeodomain-like_sf"/>
</dbReference>
<comment type="caution">
    <text evidence="5">The sequence shown here is derived from an EMBL/GenBank/DDBJ whole genome shotgun (WGS) entry which is preliminary data.</text>
</comment>
<dbReference type="PANTHER" id="PTHR46796">
    <property type="entry name" value="HTH-TYPE TRANSCRIPTIONAL ACTIVATOR RHAS-RELATED"/>
    <property type="match status" value="1"/>
</dbReference>
<dbReference type="SUPFAM" id="SSF46689">
    <property type="entry name" value="Homeodomain-like"/>
    <property type="match status" value="2"/>
</dbReference>
<evidence type="ECO:0000313" key="5">
    <source>
        <dbReference type="EMBL" id="GHO94236.1"/>
    </source>
</evidence>
<dbReference type="Pfam" id="PF12833">
    <property type="entry name" value="HTH_18"/>
    <property type="match status" value="1"/>
</dbReference>
<dbReference type="PROSITE" id="PS01124">
    <property type="entry name" value="HTH_ARAC_FAMILY_2"/>
    <property type="match status" value="1"/>
</dbReference>